<proteinExistence type="predicted"/>
<protein>
    <recommendedName>
        <fullName evidence="3">Helix-hairpin-helix motif-containing protein</fullName>
    </recommendedName>
</protein>
<evidence type="ECO:0008006" key="3">
    <source>
        <dbReference type="Google" id="ProtNLM"/>
    </source>
</evidence>
<accession>A0A916UA96</accession>
<dbReference type="RefSeq" id="WP_188626656.1">
    <property type="nucleotide sequence ID" value="NZ_BMIL01000006.1"/>
</dbReference>
<dbReference type="SUPFAM" id="SSF47781">
    <property type="entry name" value="RuvA domain 2-like"/>
    <property type="match status" value="1"/>
</dbReference>
<comment type="caution">
    <text evidence="1">The sequence shown here is derived from an EMBL/GenBank/DDBJ whole genome shotgun (WGS) entry which is preliminary data.</text>
</comment>
<evidence type="ECO:0000313" key="2">
    <source>
        <dbReference type="Proteomes" id="UP000651668"/>
    </source>
</evidence>
<dbReference type="Pfam" id="PF12836">
    <property type="entry name" value="HHH_3"/>
    <property type="match status" value="1"/>
</dbReference>
<evidence type="ECO:0000313" key="1">
    <source>
        <dbReference type="EMBL" id="GGC65552.1"/>
    </source>
</evidence>
<gene>
    <name evidence="1" type="ORF">GCM10011387_18950</name>
</gene>
<dbReference type="AlphaFoldDB" id="A0A916UA96"/>
<dbReference type="Gene3D" id="1.10.150.280">
    <property type="entry name" value="AF1531-like domain"/>
    <property type="match status" value="1"/>
</dbReference>
<reference evidence="1" key="2">
    <citation type="submission" date="2020-09" db="EMBL/GenBank/DDBJ databases">
        <authorList>
            <person name="Sun Q."/>
            <person name="Zhou Y."/>
        </authorList>
    </citation>
    <scope>NUCLEOTIDE SEQUENCE</scope>
    <source>
        <strain evidence="1">CGMCC 1.15343</strain>
    </source>
</reference>
<organism evidence="1 2">
    <name type="scientific">Pedobacter quisquiliarum</name>
    <dbReference type="NCBI Taxonomy" id="1834438"/>
    <lineage>
        <taxon>Bacteria</taxon>
        <taxon>Pseudomonadati</taxon>
        <taxon>Bacteroidota</taxon>
        <taxon>Sphingobacteriia</taxon>
        <taxon>Sphingobacteriales</taxon>
        <taxon>Sphingobacteriaceae</taxon>
        <taxon>Pedobacter</taxon>
    </lineage>
</organism>
<reference evidence="1" key="1">
    <citation type="journal article" date="2014" name="Int. J. Syst. Evol. Microbiol.">
        <title>Complete genome sequence of Corynebacterium casei LMG S-19264T (=DSM 44701T), isolated from a smear-ripened cheese.</title>
        <authorList>
            <consortium name="US DOE Joint Genome Institute (JGI-PGF)"/>
            <person name="Walter F."/>
            <person name="Albersmeier A."/>
            <person name="Kalinowski J."/>
            <person name="Ruckert C."/>
        </authorList>
    </citation>
    <scope>NUCLEOTIDE SEQUENCE</scope>
    <source>
        <strain evidence="1">CGMCC 1.15343</strain>
    </source>
</reference>
<sequence>MVSPSRFHSFECISRLLLVSLLLLGLPSGIFAQEDPIIRDIIEQLGPELGEDFDLSELVENLSYYQRKPIDLNRTTMEQLKSLFFLSPLQISNLLGYRNTNGKFSNVLELQAIDGFDVVTIQRLLPFVRIASTPDLKSLFSKDVFKAAEQEFFLRVGQTVEKQRGFEDLPGSRYLGSREKLLGKYKYRYEDLLAANLVVEKDAGEHLFSGPNKRSMDFVSGNVTLSNLGRFKKVVLGDYNLQFGQGLAMWSGFGYGKGPDVTGVAKKDLGLRPYSSANEISFLRGAAASISLSQQILLTAFGSDRNIDASTKTAADGTITQVNMSASGLHRTATEIRNKNALGQRVFGGALQYLSDNLNAGFVAYNSTYSNGFVTGPLGYNQYNFVGKALTNMGLHYNYTFQSIYFYGEVAHDLNGGIAMINGAMASLSRTISAVLVNRSYDVNHHSFFTRSLGETADASNEKGWYAGVNVTPNKKITFALYGDVFKFPWLKYRIDLPSKGYEVLGQAIYTPTKTIKAVLRLKTEQKQQNSGEKADSTYIVDVNKTNFRIALSWQPSRSISLEHRTEFVQYHKEAVADGGLLVYQDIAVHPQGKKLSGNARVAYFKTDSYNSRVYAYEDDVLYSSGFGMYNGEGFRTYLNLRYKVTRNLDLWARHAMFFYKDVETVGSGLDQIQGNKKNEVKLQLRYQF</sequence>
<dbReference type="Proteomes" id="UP000651668">
    <property type="component" value="Unassembled WGS sequence"/>
</dbReference>
<keyword evidence="2" id="KW-1185">Reference proteome</keyword>
<name>A0A916UA96_9SPHI</name>
<dbReference type="InterPro" id="IPR010994">
    <property type="entry name" value="RuvA_2-like"/>
</dbReference>
<dbReference type="EMBL" id="BMIL01000006">
    <property type="protein sequence ID" value="GGC65552.1"/>
    <property type="molecule type" value="Genomic_DNA"/>
</dbReference>